<dbReference type="Gene3D" id="3.40.50.300">
    <property type="entry name" value="P-loop containing nucleotide triphosphate hydrolases"/>
    <property type="match status" value="1"/>
</dbReference>
<feature type="domain" description="Sulfotransferase" evidence="3">
    <location>
        <begin position="9"/>
        <end position="275"/>
    </location>
</feature>
<gene>
    <name evidence="4" type="ORF">ROA7745_00412</name>
</gene>
<dbReference type="SUPFAM" id="SSF52540">
    <property type="entry name" value="P-loop containing nucleoside triphosphate hydrolases"/>
    <property type="match status" value="1"/>
</dbReference>
<evidence type="ECO:0000256" key="2">
    <source>
        <dbReference type="ARBA" id="ARBA00022679"/>
    </source>
</evidence>
<accession>A0A1X7BLV8</accession>
<dbReference type="GO" id="GO:0008146">
    <property type="term" value="F:sulfotransferase activity"/>
    <property type="evidence" value="ECO:0007669"/>
    <property type="project" value="InterPro"/>
</dbReference>
<evidence type="ECO:0000256" key="1">
    <source>
        <dbReference type="ARBA" id="ARBA00005771"/>
    </source>
</evidence>
<dbReference type="AlphaFoldDB" id="A0A1X7BLV8"/>
<sequence>MMTNLQRIIWLASFPKSGNTWVRVLLANYFMPRTKAPDINSLSKFTTGDIRKDFFDRALGHPYSASSIEEWLEVRQKALRLIAASKPNHHFVKTHCQTTRIHDMDVIPPEVTAAAVYVMRNPFDLAPSFARHQSADIDTTIERMCSTRNIMATDTGMYEPLGRWDDHVNTWTQAPGLPLYVIRYEDMLANPGKTVSAMLEKFMKVKVDRPKLAYAVKQASFKSLQKQEKEIGFSEKPATMKSFFTKGKAGAWRDDLTPAQVGRLRSEFEDTLKKWYPEMLEETGSFASTA</sequence>
<dbReference type="Pfam" id="PF00685">
    <property type="entry name" value="Sulfotransfer_1"/>
    <property type="match status" value="1"/>
</dbReference>
<evidence type="ECO:0000313" key="5">
    <source>
        <dbReference type="Proteomes" id="UP000193224"/>
    </source>
</evidence>
<keyword evidence="2 4" id="KW-0808">Transferase</keyword>
<comment type="similarity">
    <text evidence="1">Belongs to the sulfotransferase 1 family.</text>
</comment>
<keyword evidence="5" id="KW-1185">Reference proteome</keyword>
<dbReference type="Proteomes" id="UP000193224">
    <property type="component" value="Unassembled WGS sequence"/>
</dbReference>
<dbReference type="InterPro" id="IPR027417">
    <property type="entry name" value="P-loop_NTPase"/>
</dbReference>
<protein>
    <submittedName>
        <fullName evidence="4">Sulfotransferase domain protein</fullName>
    </submittedName>
</protein>
<reference evidence="4 5" key="1">
    <citation type="submission" date="2017-03" db="EMBL/GenBank/DDBJ databases">
        <authorList>
            <person name="Afonso C.L."/>
            <person name="Miller P.J."/>
            <person name="Scott M.A."/>
            <person name="Spackman E."/>
            <person name="Goraichik I."/>
            <person name="Dimitrov K.M."/>
            <person name="Suarez D.L."/>
            <person name="Swayne D.E."/>
        </authorList>
    </citation>
    <scope>NUCLEOTIDE SEQUENCE [LARGE SCALE GENOMIC DNA]</scope>
    <source>
        <strain evidence="4 5">CECT 7745</strain>
    </source>
</reference>
<proteinExistence type="inferred from homology"/>
<evidence type="ECO:0000259" key="3">
    <source>
        <dbReference type="Pfam" id="PF00685"/>
    </source>
</evidence>
<dbReference type="EMBL" id="FWXB01000001">
    <property type="protein sequence ID" value="SMC10605.1"/>
    <property type="molecule type" value="Genomic_DNA"/>
</dbReference>
<organism evidence="4 5">
    <name type="scientific">Roseovarius aestuarii</name>
    <dbReference type="NCBI Taxonomy" id="475083"/>
    <lineage>
        <taxon>Bacteria</taxon>
        <taxon>Pseudomonadati</taxon>
        <taxon>Pseudomonadota</taxon>
        <taxon>Alphaproteobacteria</taxon>
        <taxon>Rhodobacterales</taxon>
        <taxon>Roseobacteraceae</taxon>
        <taxon>Roseovarius</taxon>
    </lineage>
</organism>
<dbReference type="InterPro" id="IPR000863">
    <property type="entry name" value="Sulfotransferase_dom"/>
</dbReference>
<dbReference type="PANTHER" id="PTHR11783">
    <property type="entry name" value="SULFOTRANSFERASE SULT"/>
    <property type="match status" value="1"/>
</dbReference>
<name>A0A1X7BLV8_9RHOB</name>
<evidence type="ECO:0000313" key="4">
    <source>
        <dbReference type="EMBL" id="SMC10605.1"/>
    </source>
</evidence>